<reference evidence="1 2" key="1">
    <citation type="submission" date="2019-05" db="EMBL/GenBank/DDBJ databases">
        <title>Draft genome sequence of Nonomuraea turkmeniaca DSM 43926.</title>
        <authorList>
            <person name="Saricaoglu S."/>
            <person name="Isik K."/>
        </authorList>
    </citation>
    <scope>NUCLEOTIDE SEQUENCE [LARGE SCALE GENOMIC DNA]</scope>
    <source>
        <strain evidence="1 2">DSM 43926</strain>
    </source>
</reference>
<dbReference type="AlphaFoldDB" id="A0A5S4EZ02"/>
<evidence type="ECO:0000313" key="1">
    <source>
        <dbReference type="EMBL" id="TMR08893.1"/>
    </source>
</evidence>
<sequence>MTRSVLYYGVNLGDPRRWQFREVDARGLPALSWLRDGAEITPEDDVDDDSFIDQALAHLVRRTEPSGPVRPAHTFVRERYGVEFGTYAAAGDLAVFLATYVLRHDWDADPVVLEADWMTRAPQAGQWDALLDTALAVLEMTPTQAAPKWMMCTRVGD</sequence>
<dbReference type="OrthoDB" id="4217966at2"/>
<comment type="caution">
    <text evidence="1">The sequence shown here is derived from an EMBL/GenBank/DDBJ whole genome shotgun (WGS) entry which is preliminary data.</text>
</comment>
<proteinExistence type="predicted"/>
<dbReference type="Proteomes" id="UP000309128">
    <property type="component" value="Unassembled WGS sequence"/>
</dbReference>
<organism evidence="1 2">
    <name type="scientific">Nonomuraea turkmeniaca</name>
    <dbReference type="NCBI Taxonomy" id="103838"/>
    <lineage>
        <taxon>Bacteria</taxon>
        <taxon>Bacillati</taxon>
        <taxon>Actinomycetota</taxon>
        <taxon>Actinomycetes</taxon>
        <taxon>Streptosporangiales</taxon>
        <taxon>Streptosporangiaceae</taxon>
        <taxon>Nonomuraea</taxon>
    </lineage>
</organism>
<name>A0A5S4EZ02_9ACTN</name>
<keyword evidence="2" id="KW-1185">Reference proteome</keyword>
<gene>
    <name evidence="1" type="ORF">ETD86_45815</name>
</gene>
<dbReference type="EMBL" id="VCKY01000264">
    <property type="protein sequence ID" value="TMR08893.1"/>
    <property type="molecule type" value="Genomic_DNA"/>
</dbReference>
<protein>
    <submittedName>
        <fullName evidence="1">Uncharacterized protein</fullName>
    </submittedName>
</protein>
<evidence type="ECO:0000313" key="2">
    <source>
        <dbReference type="Proteomes" id="UP000309128"/>
    </source>
</evidence>
<dbReference type="RefSeq" id="WP_138672903.1">
    <property type="nucleotide sequence ID" value="NZ_VCKY01000264.1"/>
</dbReference>
<accession>A0A5S4EZ02</accession>